<comment type="subcellular location">
    <subcellularLocation>
        <location evidence="1">Mitochondrion inner membrane</location>
        <topology evidence="1">Multi-pass membrane protein</topology>
    </subcellularLocation>
</comment>
<evidence type="ECO:0000313" key="14">
    <source>
        <dbReference type="Proteomes" id="UP000654370"/>
    </source>
</evidence>
<dbReference type="PANTHER" id="PTHR46356">
    <property type="entry name" value="MITOCHONDRIAL 2-OXODICARBOXYLATE CARRIER"/>
    <property type="match status" value="1"/>
</dbReference>
<keyword evidence="9 10" id="KW-0472">Membrane</keyword>
<feature type="repeat" description="Solcar" evidence="10">
    <location>
        <begin position="200"/>
        <end position="301"/>
    </location>
</feature>
<evidence type="ECO:0000256" key="9">
    <source>
        <dbReference type="ARBA" id="ARBA00023136"/>
    </source>
</evidence>
<dbReference type="InterPro" id="IPR023395">
    <property type="entry name" value="MCP_dom_sf"/>
</dbReference>
<gene>
    <name evidence="13" type="ORF">INT43_004117</name>
</gene>
<evidence type="ECO:0000256" key="2">
    <source>
        <dbReference type="ARBA" id="ARBA00006375"/>
    </source>
</evidence>
<dbReference type="Proteomes" id="UP000654370">
    <property type="component" value="Unassembled WGS sequence"/>
</dbReference>
<keyword evidence="6" id="KW-0999">Mitochondrion inner membrane</keyword>
<comment type="similarity">
    <text evidence="2 11">Belongs to the mitochondrial carrier (TC 2.A.29) family.</text>
</comment>
<evidence type="ECO:0000256" key="7">
    <source>
        <dbReference type="ARBA" id="ARBA00022989"/>
    </source>
</evidence>
<organism evidence="13 14">
    <name type="scientific">Mortierella isabellina</name>
    <name type="common">Filamentous fungus</name>
    <name type="synonym">Umbelopsis isabellina</name>
    <dbReference type="NCBI Taxonomy" id="91625"/>
    <lineage>
        <taxon>Eukaryota</taxon>
        <taxon>Fungi</taxon>
        <taxon>Fungi incertae sedis</taxon>
        <taxon>Mucoromycota</taxon>
        <taxon>Mucoromycotina</taxon>
        <taxon>Umbelopsidomycetes</taxon>
        <taxon>Umbelopsidales</taxon>
        <taxon>Umbelopsidaceae</taxon>
        <taxon>Umbelopsis</taxon>
    </lineage>
</organism>
<comment type="caution">
    <text evidence="13">The sequence shown here is derived from an EMBL/GenBank/DDBJ whole genome shotgun (WGS) entry which is preliminary data.</text>
</comment>
<protein>
    <recommendedName>
        <fullName evidence="15">Mitochondrial carrier</fullName>
    </recommendedName>
</protein>
<dbReference type="InterPro" id="IPR002067">
    <property type="entry name" value="MCP"/>
</dbReference>
<evidence type="ECO:0008006" key="15">
    <source>
        <dbReference type="Google" id="ProtNLM"/>
    </source>
</evidence>
<dbReference type="Gene3D" id="1.50.40.10">
    <property type="entry name" value="Mitochondrial carrier domain"/>
    <property type="match status" value="1"/>
</dbReference>
<dbReference type="EMBL" id="JAEPQZ010000013">
    <property type="protein sequence ID" value="KAG2174097.1"/>
    <property type="molecule type" value="Genomic_DNA"/>
</dbReference>
<reference evidence="13" key="1">
    <citation type="submission" date="2020-12" db="EMBL/GenBank/DDBJ databases">
        <title>Metabolic potential, ecology and presence of endohyphal bacteria is reflected in genomic diversity of Mucoromycotina.</title>
        <authorList>
            <person name="Muszewska A."/>
            <person name="Okrasinska A."/>
            <person name="Steczkiewicz K."/>
            <person name="Drgas O."/>
            <person name="Orlowska M."/>
            <person name="Perlinska-Lenart U."/>
            <person name="Aleksandrzak-Piekarczyk T."/>
            <person name="Szatraj K."/>
            <person name="Zielenkiewicz U."/>
            <person name="Pilsyk S."/>
            <person name="Malc E."/>
            <person name="Mieczkowski P."/>
            <person name="Kruszewska J.S."/>
            <person name="Biernat P."/>
            <person name="Pawlowska J."/>
        </authorList>
    </citation>
    <scope>NUCLEOTIDE SEQUENCE</scope>
    <source>
        <strain evidence="13">WA0000067209</strain>
    </source>
</reference>
<dbReference type="InterPro" id="IPR051752">
    <property type="entry name" value="Mito_2-oxodicarb_carrier"/>
</dbReference>
<keyword evidence="5" id="KW-0677">Repeat</keyword>
<keyword evidence="8" id="KW-0496">Mitochondrion</keyword>
<evidence type="ECO:0000256" key="5">
    <source>
        <dbReference type="ARBA" id="ARBA00022737"/>
    </source>
</evidence>
<feature type="repeat" description="Solcar" evidence="10">
    <location>
        <begin position="105"/>
        <end position="191"/>
    </location>
</feature>
<feature type="transmembrane region" description="Helical" evidence="12">
    <location>
        <begin position="109"/>
        <end position="128"/>
    </location>
</feature>
<dbReference type="PANTHER" id="PTHR46356:SF1">
    <property type="entry name" value="MITOCHONDRIAL 2-OXODICARBOXYLATE CARRIER"/>
    <property type="match status" value="1"/>
</dbReference>
<dbReference type="AlphaFoldDB" id="A0A8H7UA72"/>
<evidence type="ECO:0000256" key="3">
    <source>
        <dbReference type="ARBA" id="ARBA00022448"/>
    </source>
</evidence>
<proteinExistence type="inferred from homology"/>
<evidence type="ECO:0000256" key="10">
    <source>
        <dbReference type="PROSITE-ProRule" id="PRU00282"/>
    </source>
</evidence>
<dbReference type="InterPro" id="IPR018108">
    <property type="entry name" value="MCP_transmembrane"/>
</dbReference>
<dbReference type="GO" id="GO:0005743">
    <property type="term" value="C:mitochondrial inner membrane"/>
    <property type="evidence" value="ECO:0007669"/>
    <property type="project" value="UniProtKB-SubCell"/>
</dbReference>
<keyword evidence="3 11" id="KW-0813">Transport</keyword>
<evidence type="ECO:0000256" key="1">
    <source>
        <dbReference type="ARBA" id="ARBA00004448"/>
    </source>
</evidence>
<dbReference type="PROSITE" id="PS50920">
    <property type="entry name" value="SOLCAR"/>
    <property type="match status" value="3"/>
</dbReference>
<dbReference type="Pfam" id="PF00153">
    <property type="entry name" value="Mito_carr"/>
    <property type="match status" value="3"/>
</dbReference>
<evidence type="ECO:0000256" key="12">
    <source>
        <dbReference type="SAM" id="Phobius"/>
    </source>
</evidence>
<feature type="repeat" description="Solcar" evidence="10">
    <location>
        <begin position="10"/>
        <end position="95"/>
    </location>
</feature>
<evidence type="ECO:0000256" key="6">
    <source>
        <dbReference type="ARBA" id="ARBA00022792"/>
    </source>
</evidence>
<name>A0A8H7UA72_MORIS</name>
<sequence>MSSEAPPKPLPFHYQFIAGAIAGISEILTMYPLDVIKTRAQLSTGSEKVGIVKALKQIVQAEGVPALYRGILPPIMVEAPKRATKFAANEQYTAMYKKMFGVEKMTQPLAILTGVSAGITEAFLIVPFELVKIRMQDKANYGKYNGTVDTLTKIIKHEGPLALFNGLEATIWRHAAWNGGYFGVIFGVRDMLPKAETKEGQLLINFTAGSIGGTVGTTLNTPFDVVKTRIQGYNGVGPRKYNWTIPSVLTVAKEEGYVQEHYCDHMEVDAMALYKGFLPKVLRLGPGGGILLVVFETVSNFIRKNIMKD</sequence>
<keyword evidence="14" id="KW-1185">Reference proteome</keyword>
<evidence type="ECO:0000256" key="8">
    <source>
        <dbReference type="ARBA" id="ARBA00023128"/>
    </source>
</evidence>
<evidence type="ECO:0000313" key="13">
    <source>
        <dbReference type="EMBL" id="KAG2174097.1"/>
    </source>
</evidence>
<evidence type="ECO:0000256" key="4">
    <source>
        <dbReference type="ARBA" id="ARBA00022692"/>
    </source>
</evidence>
<dbReference type="GO" id="GO:0055085">
    <property type="term" value="P:transmembrane transport"/>
    <property type="evidence" value="ECO:0007669"/>
    <property type="project" value="InterPro"/>
</dbReference>
<dbReference type="PRINTS" id="PR00926">
    <property type="entry name" value="MITOCARRIER"/>
</dbReference>
<keyword evidence="7 12" id="KW-1133">Transmembrane helix</keyword>
<evidence type="ECO:0000256" key="11">
    <source>
        <dbReference type="RuleBase" id="RU000488"/>
    </source>
</evidence>
<accession>A0A8H7UA72</accession>
<dbReference type="OrthoDB" id="434783at2759"/>
<dbReference type="SUPFAM" id="SSF103506">
    <property type="entry name" value="Mitochondrial carrier"/>
    <property type="match status" value="1"/>
</dbReference>
<keyword evidence="4 10" id="KW-0812">Transmembrane</keyword>